<protein>
    <submittedName>
        <fullName evidence="1">Uncharacterized protein</fullName>
    </submittedName>
</protein>
<reference evidence="1 2" key="1">
    <citation type="journal article" date="2020" name="ISME J.">
        <title>Enrichment and physiological characterization of a novel comammox Nitrospira indicates ammonium inhibition of complete nitrification.</title>
        <authorList>
            <person name="Sakoula D."/>
            <person name="Koch H."/>
            <person name="Frank J."/>
            <person name="Jetten M.S.M."/>
            <person name="van Kessel M.A.H.J."/>
            <person name="Lucker S."/>
        </authorList>
    </citation>
    <scope>NUCLEOTIDE SEQUENCE [LARGE SCALE GENOMIC DNA]</scope>
    <source>
        <strain evidence="1">Comreactor17</strain>
    </source>
</reference>
<evidence type="ECO:0000313" key="2">
    <source>
        <dbReference type="Proteomes" id="UP000593737"/>
    </source>
</evidence>
<dbReference type="EMBL" id="CP047423">
    <property type="protein sequence ID" value="QPD04512.1"/>
    <property type="molecule type" value="Genomic_DNA"/>
</dbReference>
<dbReference type="Proteomes" id="UP000593737">
    <property type="component" value="Chromosome"/>
</dbReference>
<dbReference type="AlphaFoldDB" id="A0A7S8FEQ2"/>
<accession>A0A7S8FEQ2</accession>
<gene>
    <name evidence="1" type="ORF">Nkreftii_002286</name>
</gene>
<proteinExistence type="predicted"/>
<sequence length="84" mass="8872">MRSYADIDFQEATYGEAACKEAEGLPGNSCRASQALGSAPGSPHTQGQLIPKCNPLKLFCGYAKDGSPFFGNLIAFGFVSHSLQ</sequence>
<evidence type="ECO:0000313" key="1">
    <source>
        <dbReference type="EMBL" id="QPD04512.1"/>
    </source>
</evidence>
<name>A0A7S8FEQ2_9BACT</name>
<organism evidence="1 2">
    <name type="scientific">Candidatus Nitrospira kreftii</name>
    <dbReference type="NCBI Taxonomy" id="2652173"/>
    <lineage>
        <taxon>Bacteria</taxon>
        <taxon>Pseudomonadati</taxon>
        <taxon>Nitrospirota</taxon>
        <taxon>Nitrospiria</taxon>
        <taxon>Nitrospirales</taxon>
        <taxon>Nitrospiraceae</taxon>
        <taxon>Nitrospira</taxon>
    </lineage>
</organism>
<dbReference type="KEGG" id="nkf:Nkreftii_002286"/>